<keyword evidence="4" id="KW-0833">Ubl conjugation pathway</keyword>
<keyword evidence="9" id="KW-1185">Reference proteome</keyword>
<dbReference type="AlphaFoldDB" id="A0AAN7QQ61"/>
<name>A0AAN7QQ61_9MYRT</name>
<dbReference type="EMBL" id="JAXIOK010000005">
    <property type="protein sequence ID" value="KAK4771365.1"/>
    <property type="molecule type" value="Genomic_DNA"/>
</dbReference>
<evidence type="ECO:0000256" key="6">
    <source>
        <dbReference type="SAM" id="MobiDB-lite"/>
    </source>
</evidence>
<comment type="catalytic activity">
    <reaction evidence="1">
        <text>S-ubiquitinyl-[E2 ubiquitin-conjugating enzyme]-L-cysteine + [acceptor protein]-L-lysine = [E2 ubiquitin-conjugating enzyme]-L-cysteine + N(6)-ubiquitinyl-[acceptor protein]-L-lysine.</text>
        <dbReference type="EC" id="2.3.2.27"/>
    </reaction>
</comment>
<dbReference type="EC" id="2.3.2.27" evidence="2"/>
<dbReference type="FunFam" id="3.30.200.20:FF:000162">
    <property type="entry name" value="Adenine nucleotide alpha hydrolase-like domain kinase"/>
    <property type="match status" value="1"/>
</dbReference>
<dbReference type="InterPro" id="IPR001245">
    <property type="entry name" value="Ser-Thr/Tyr_kinase_cat_dom"/>
</dbReference>
<evidence type="ECO:0000259" key="7">
    <source>
        <dbReference type="PROSITE" id="PS50011"/>
    </source>
</evidence>
<reference evidence="8 9" key="1">
    <citation type="journal article" date="2023" name="Hortic Res">
        <title>Pangenome of water caltrop reveals structural variations and asymmetric subgenome divergence after allopolyploidization.</title>
        <authorList>
            <person name="Zhang X."/>
            <person name="Chen Y."/>
            <person name="Wang L."/>
            <person name="Yuan Y."/>
            <person name="Fang M."/>
            <person name="Shi L."/>
            <person name="Lu R."/>
            <person name="Comes H.P."/>
            <person name="Ma Y."/>
            <person name="Chen Y."/>
            <person name="Huang G."/>
            <person name="Zhou Y."/>
            <person name="Zheng Z."/>
            <person name="Qiu Y."/>
        </authorList>
    </citation>
    <scope>NUCLEOTIDE SEQUENCE [LARGE SCALE GENOMIC DNA]</scope>
    <source>
        <tissue evidence="8">Roots</tissue>
    </source>
</reference>
<feature type="domain" description="Protein kinase" evidence="7">
    <location>
        <begin position="21"/>
        <end position="130"/>
    </location>
</feature>
<protein>
    <recommendedName>
        <fullName evidence="2">RING-type E3 ubiquitin transferase</fullName>
        <ecNumber evidence="2">2.3.2.27</ecNumber>
    </recommendedName>
</protein>
<dbReference type="Gene3D" id="1.10.510.10">
    <property type="entry name" value="Transferase(Phosphotransferase) domain 1"/>
    <property type="match status" value="1"/>
</dbReference>
<dbReference type="Pfam" id="PF07714">
    <property type="entry name" value="PK_Tyr_Ser-Thr"/>
    <property type="match status" value="1"/>
</dbReference>
<feature type="compositionally biased region" description="Polar residues" evidence="6">
    <location>
        <begin position="110"/>
        <end position="130"/>
    </location>
</feature>
<dbReference type="SUPFAM" id="SSF56112">
    <property type="entry name" value="Protein kinase-like (PK-like)"/>
    <property type="match status" value="1"/>
</dbReference>
<feature type="region of interest" description="Disordered" evidence="6">
    <location>
        <begin position="104"/>
        <end position="130"/>
    </location>
</feature>
<dbReference type="GO" id="GO:0004672">
    <property type="term" value="F:protein kinase activity"/>
    <property type="evidence" value="ECO:0007669"/>
    <property type="project" value="InterPro"/>
</dbReference>
<proteinExistence type="predicted"/>
<accession>A0AAN7QQ61</accession>
<organism evidence="8 9">
    <name type="scientific">Trapa incisa</name>
    <dbReference type="NCBI Taxonomy" id="236973"/>
    <lineage>
        <taxon>Eukaryota</taxon>
        <taxon>Viridiplantae</taxon>
        <taxon>Streptophyta</taxon>
        <taxon>Embryophyta</taxon>
        <taxon>Tracheophyta</taxon>
        <taxon>Spermatophyta</taxon>
        <taxon>Magnoliopsida</taxon>
        <taxon>eudicotyledons</taxon>
        <taxon>Gunneridae</taxon>
        <taxon>Pentapetalae</taxon>
        <taxon>rosids</taxon>
        <taxon>malvids</taxon>
        <taxon>Myrtales</taxon>
        <taxon>Lythraceae</taxon>
        <taxon>Trapa</taxon>
    </lineage>
</organism>
<evidence type="ECO:0000256" key="5">
    <source>
        <dbReference type="ARBA" id="ARBA00022840"/>
    </source>
</evidence>
<evidence type="ECO:0000313" key="8">
    <source>
        <dbReference type="EMBL" id="KAK4771365.1"/>
    </source>
</evidence>
<dbReference type="GO" id="GO:0005524">
    <property type="term" value="F:ATP binding"/>
    <property type="evidence" value="ECO:0007669"/>
    <property type="project" value="UniProtKB-KW"/>
</dbReference>
<dbReference type="PANTHER" id="PTHR45647:SF132">
    <property type="entry name" value="KINASE WITH ADENINE NUCLEOTIDE ALPHA HYDROLASES-LIKE DOMAIN-CONTAINING PROTEIN"/>
    <property type="match status" value="1"/>
</dbReference>
<dbReference type="PROSITE" id="PS50011">
    <property type="entry name" value="PROTEIN_KINASE_DOM"/>
    <property type="match status" value="1"/>
</dbReference>
<evidence type="ECO:0000256" key="3">
    <source>
        <dbReference type="ARBA" id="ARBA00022741"/>
    </source>
</evidence>
<dbReference type="InterPro" id="IPR000719">
    <property type="entry name" value="Prot_kinase_dom"/>
</dbReference>
<sequence length="130" mass="14394">MEDARYRKYSIEDIEAATDHFSQSRKIGEGGYGPVFKCQGHTPVAVKVLRPDAAQGRSQFRQRVEVLSCIRHPNMVLLLGACPEYGCLVYEYMANGSLEDRLLRRGSTGSGSPLKSQRGCCSSTRPNPNL</sequence>
<dbReference type="InterPro" id="IPR051348">
    <property type="entry name" value="U-box_ubiquitin_ligases"/>
</dbReference>
<evidence type="ECO:0000256" key="1">
    <source>
        <dbReference type="ARBA" id="ARBA00000900"/>
    </source>
</evidence>
<dbReference type="PANTHER" id="PTHR45647">
    <property type="entry name" value="OS02G0152300 PROTEIN"/>
    <property type="match status" value="1"/>
</dbReference>
<dbReference type="InterPro" id="IPR011009">
    <property type="entry name" value="Kinase-like_dom_sf"/>
</dbReference>
<gene>
    <name evidence="8" type="ORF">SAY87_031897</name>
</gene>
<keyword evidence="3" id="KW-0547">Nucleotide-binding</keyword>
<keyword evidence="5" id="KW-0067">ATP-binding</keyword>
<evidence type="ECO:0000313" key="9">
    <source>
        <dbReference type="Proteomes" id="UP001345219"/>
    </source>
</evidence>
<dbReference type="Proteomes" id="UP001345219">
    <property type="component" value="Chromosome 24"/>
</dbReference>
<evidence type="ECO:0000256" key="4">
    <source>
        <dbReference type="ARBA" id="ARBA00022786"/>
    </source>
</evidence>
<evidence type="ECO:0000256" key="2">
    <source>
        <dbReference type="ARBA" id="ARBA00012483"/>
    </source>
</evidence>
<comment type="caution">
    <text evidence="8">The sequence shown here is derived from an EMBL/GenBank/DDBJ whole genome shotgun (WGS) entry which is preliminary data.</text>
</comment>
<dbReference type="GO" id="GO:0061630">
    <property type="term" value="F:ubiquitin protein ligase activity"/>
    <property type="evidence" value="ECO:0007669"/>
    <property type="project" value="UniProtKB-EC"/>
</dbReference>